<evidence type="ECO:0000313" key="3">
    <source>
        <dbReference type="Proteomes" id="UP000004947"/>
    </source>
</evidence>
<organism evidence="2 3">
    <name type="scientific">Lentisphaera araneosa HTCC2155</name>
    <dbReference type="NCBI Taxonomy" id="313628"/>
    <lineage>
        <taxon>Bacteria</taxon>
        <taxon>Pseudomonadati</taxon>
        <taxon>Lentisphaerota</taxon>
        <taxon>Lentisphaeria</taxon>
        <taxon>Lentisphaerales</taxon>
        <taxon>Lentisphaeraceae</taxon>
        <taxon>Lentisphaera</taxon>
    </lineage>
</organism>
<dbReference type="InterPro" id="IPR045584">
    <property type="entry name" value="Pilin-like"/>
</dbReference>
<dbReference type="AlphaFoldDB" id="A6DGY0"/>
<keyword evidence="3" id="KW-1185">Reference proteome</keyword>
<dbReference type="SUPFAM" id="SSF54523">
    <property type="entry name" value="Pili subunits"/>
    <property type="match status" value="1"/>
</dbReference>
<dbReference type="Gene3D" id="3.30.700.10">
    <property type="entry name" value="Glycoprotein, Type 4 Pilin"/>
    <property type="match status" value="1"/>
</dbReference>
<name>A6DGY0_9BACT</name>
<dbReference type="EMBL" id="ABCK01000003">
    <property type="protein sequence ID" value="EDM28863.1"/>
    <property type="molecule type" value="Genomic_DNA"/>
</dbReference>
<dbReference type="InterPro" id="IPR000983">
    <property type="entry name" value="Bac_GSPG_pilin"/>
</dbReference>
<accession>A6DGY0</accession>
<reference evidence="2 3" key="1">
    <citation type="journal article" date="2010" name="J. Bacteriol.">
        <title>Genome sequence of Lentisphaera araneosa HTCC2155T, the type species of the order Lentisphaerales in the phylum Lentisphaerae.</title>
        <authorList>
            <person name="Thrash J.C."/>
            <person name="Cho J.C."/>
            <person name="Vergin K.L."/>
            <person name="Morris R.M."/>
            <person name="Giovannoni S.J."/>
        </authorList>
    </citation>
    <scope>NUCLEOTIDE SEQUENCE [LARGE SCALE GENOMIC DNA]</scope>
    <source>
        <strain evidence="2 3">HTCC2155</strain>
    </source>
</reference>
<dbReference type="InterPro" id="IPR012902">
    <property type="entry name" value="N_methyl_site"/>
</dbReference>
<dbReference type="STRING" id="313628.LNTAR_13642"/>
<comment type="caution">
    <text evidence="2">The sequence shown here is derived from an EMBL/GenBank/DDBJ whole genome shotgun (WGS) entry which is preliminary data.</text>
</comment>
<gene>
    <name evidence="2" type="ORF">LNTAR_13642</name>
</gene>
<protein>
    <submittedName>
        <fullName evidence="2">Uncharacterized protein</fullName>
    </submittedName>
</protein>
<dbReference type="GO" id="GO:0015627">
    <property type="term" value="C:type II protein secretion system complex"/>
    <property type="evidence" value="ECO:0007669"/>
    <property type="project" value="InterPro"/>
</dbReference>
<dbReference type="NCBIfam" id="TIGR02532">
    <property type="entry name" value="IV_pilin_GFxxxE"/>
    <property type="match status" value="1"/>
</dbReference>
<dbReference type="OrthoDB" id="9795612at2"/>
<dbReference type="PRINTS" id="PR00813">
    <property type="entry name" value="BCTERIALGSPG"/>
</dbReference>
<evidence type="ECO:0000256" key="1">
    <source>
        <dbReference type="ARBA" id="ARBA00022481"/>
    </source>
</evidence>
<keyword evidence="1" id="KW-0488">Methylation</keyword>
<sequence>MKKQKFSLVELLVVVAIFGILSSLLLPSLANARKTAQASLCKNKLKQIASASFIYSDDNDNYAPLNDASNNGYWSARLSQQGYLPEITASTSNENSSPYKCPNGSALVTYYTNNYSQNYRLGHIDENGTTYTPYPITSTHGNKTVSYMDSWYVKNTLFKYNLVENKVYDSDDQQAIIRHQSRANIAYLDGHVSVLTGSQLLIIGSEANTTEFWIP</sequence>
<dbReference type="eggNOG" id="COG4968">
    <property type="taxonomic scope" value="Bacteria"/>
</dbReference>
<dbReference type="GO" id="GO:0015628">
    <property type="term" value="P:protein secretion by the type II secretion system"/>
    <property type="evidence" value="ECO:0007669"/>
    <property type="project" value="InterPro"/>
</dbReference>
<evidence type="ECO:0000313" key="2">
    <source>
        <dbReference type="EMBL" id="EDM28863.1"/>
    </source>
</evidence>
<dbReference type="RefSeq" id="WP_007277165.1">
    <property type="nucleotide sequence ID" value="NZ_ABCK01000003.1"/>
</dbReference>
<dbReference type="Proteomes" id="UP000004947">
    <property type="component" value="Unassembled WGS sequence"/>
</dbReference>
<proteinExistence type="predicted"/>
<dbReference type="PANTHER" id="PTHR30093">
    <property type="entry name" value="GENERAL SECRETION PATHWAY PROTEIN G"/>
    <property type="match status" value="1"/>
</dbReference>